<feature type="repeat" description="ANK" evidence="1">
    <location>
        <begin position="531"/>
        <end position="563"/>
    </location>
</feature>
<evidence type="ECO:0000256" key="2">
    <source>
        <dbReference type="SAM" id="MobiDB-lite"/>
    </source>
</evidence>
<comment type="caution">
    <text evidence="4">The sequence shown here is derived from an EMBL/GenBank/DDBJ whole genome shotgun (WGS) entry which is preliminary data.</text>
</comment>
<dbReference type="PANTHER" id="PTHR24170">
    <property type="entry name" value="ANKYRIN REPEAT DOMAIN-CONTAINING PROTEIN 27"/>
    <property type="match status" value="1"/>
</dbReference>
<dbReference type="InterPro" id="IPR037191">
    <property type="entry name" value="VPS9_dom_sf"/>
</dbReference>
<dbReference type="Pfam" id="PF00023">
    <property type="entry name" value="Ank"/>
    <property type="match status" value="2"/>
</dbReference>
<dbReference type="PANTHER" id="PTHR24170:SF2">
    <property type="entry name" value="ANKYRIN REPEAT DOMAIN-CONTAINING PROTEIN 27"/>
    <property type="match status" value="1"/>
</dbReference>
<dbReference type="CDD" id="cd22885">
    <property type="entry name" value="ANKRD27_zf1"/>
    <property type="match status" value="1"/>
</dbReference>
<accession>A0AAD8F2Q6</accession>
<keyword evidence="5" id="KW-1185">Reference proteome</keyword>
<feature type="domain" description="VPS9" evidence="3">
    <location>
        <begin position="251"/>
        <end position="394"/>
    </location>
</feature>
<dbReference type="GO" id="GO:0043005">
    <property type="term" value="C:neuron projection"/>
    <property type="evidence" value="ECO:0007669"/>
    <property type="project" value="TreeGrafter"/>
</dbReference>
<feature type="repeat" description="ANK" evidence="1">
    <location>
        <begin position="873"/>
        <end position="905"/>
    </location>
</feature>
<dbReference type="GO" id="GO:0000149">
    <property type="term" value="F:SNARE binding"/>
    <property type="evidence" value="ECO:0007669"/>
    <property type="project" value="TreeGrafter"/>
</dbReference>
<dbReference type="InterPro" id="IPR002110">
    <property type="entry name" value="Ankyrin_rpt"/>
</dbReference>
<dbReference type="GO" id="GO:0097422">
    <property type="term" value="C:tubular endosome"/>
    <property type="evidence" value="ECO:0007669"/>
    <property type="project" value="TreeGrafter"/>
</dbReference>
<proteinExistence type="predicted"/>
<dbReference type="GO" id="GO:0048812">
    <property type="term" value="P:neuron projection morphogenesis"/>
    <property type="evidence" value="ECO:0007669"/>
    <property type="project" value="TreeGrafter"/>
</dbReference>
<evidence type="ECO:0000313" key="4">
    <source>
        <dbReference type="EMBL" id="KAK0048216.1"/>
    </source>
</evidence>
<dbReference type="PROSITE" id="PS51205">
    <property type="entry name" value="VPS9"/>
    <property type="match status" value="1"/>
</dbReference>
<organism evidence="4 5">
    <name type="scientific">Biomphalaria pfeifferi</name>
    <name type="common">Bloodfluke planorb</name>
    <name type="synonym">Freshwater snail</name>
    <dbReference type="NCBI Taxonomy" id="112525"/>
    <lineage>
        <taxon>Eukaryota</taxon>
        <taxon>Metazoa</taxon>
        <taxon>Spiralia</taxon>
        <taxon>Lophotrochozoa</taxon>
        <taxon>Mollusca</taxon>
        <taxon>Gastropoda</taxon>
        <taxon>Heterobranchia</taxon>
        <taxon>Euthyneura</taxon>
        <taxon>Panpulmonata</taxon>
        <taxon>Hygrophila</taxon>
        <taxon>Lymnaeoidea</taxon>
        <taxon>Planorbidae</taxon>
        <taxon>Biomphalaria</taxon>
    </lineage>
</organism>
<sequence length="1150" mass="127428">MFMSSKYDEDVSENPFFMKLMSSYAELIEKVTVAEGIVCVPKISIASHIAVTREDAEDHILLPFTEGSEDGANEVFKTLSGKLVHVNKDKLTTKSGFQISAEISVLFAETFHGDVNGSYRVFCIDGLINREVEKDKVQSSLKNVSPTSYVQVLDMLWSHSGGQKMRESLDKILNTFAATYDRLEGESLRSIVDAANAHFAKAMQLLLKDSVVGKSARYNHHYMENLKVAVETYMMNAVHKHLFPVIIATVASQDAELNKITRNLRDLQLSDLGIRKIFNENILPAKKELSQLNRYSTPVGRLFCIKRVVAALTKAPRLFSVTRDGTAMMTSDDLLPILIFLIIKSEVPNWMANLVYMQHFHFAKSSDDDEFGFYLASIEAALEHIKTGNIKEDIKPLKRDRWNTVILTESMETPNTPPSPASSASTQSYNSIIDEFFKYVQEGDERAVIQMLEQPQKSSEEITMKMCHPLCSCDRCDKLVSELRTNSKLVTAYTRDNKGYTALHIAAYYGQGLLIDLLVKNHAVVDATDYLGLTPLHLACQRGYQNVMLLLVHFGADTTVTDNEGNTPLHLSCANGHEDCVKALVFYDAYTKKLNINATNELGNTPLHLAAKWGYDNIVKTLLENGAGANIRNKKQQTPVSLAQNVVVQRWLQVAAEGLDFHPISPHFVSPKSGARSRSSSIASAGPSSNSHSDSHSKEVEAFNQEAACFSTVSVSLEDPSEAERRRKKERLFKAIIEGDIQLVKFYFGLQSDSGDIDDDDDLPGSAVVTSSSGMCHPLCQCDKCAAVQKATRKSSGKMSVDVKTNTGYSPIHMAVLHNHSDIVELLILLKANVSLQNHKGMTPLHLACCVRSSLITDMLVKAGAKTDVKDMNSDTALIIAASNGFLNGVQILIKGGADLNMTNIKGNTALHEALRRKHSQTANCLLAAGANPRMKNFQGKLPLDETNDPVMRGLIVAASFRLEEETKAQQNTNANKQILTDFKPENGHISIKELFAAFEEKDLHTLQSLAASIRTFDRKSKLRKTVTHDHSLPRLDGLVRKHSILSFNKNTLRKVRSVDKADPLHVYSLFKSNSMDHVVGNSNNNNDELLTPMGDNSLLPIFDYSEDMSRSYVNLPSSDSLENESSMTDDQIQKKSVETEMPDSPSCCS</sequence>
<dbReference type="SUPFAM" id="SSF109993">
    <property type="entry name" value="VPS9 domain"/>
    <property type="match status" value="1"/>
</dbReference>
<dbReference type="InterPro" id="IPR003123">
    <property type="entry name" value="VPS9"/>
</dbReference>
<reference evidence="4" key="2">
    <citation type="submission" date="2023-04" db="EMBL/GenBank/DDBJ databases">
        <authorList>
            <person name="Bu L."/>
            <person name="Lu L."/>
            <person name="Laidemitt M.R."/>
            <person name="Zhang S.M."/>
            <person name="Mutuku M."/>
            <person name="Mkoji G."/>
            <person name="Steinauer M."/>
            <person name="Loker E.S."/>
        </authorList>
    </citation>
    <scope>NUCLEOTIDE SEQUENCE</scope>
    <source>
        <strain evidence="4">KasaAsao</strain>
        <tissue evidence="4">Whole Snail</tissue>
    </source>
</reference>
<dbReference type="GO" id="GO:0030133">
    <property type="term" value="C:transport vesicle"/>
    <property type="evidence" value="ECO:0007669"/>
    <property type="project" value="TreeGrafter"/>
</dbReference>
<dbReference type="FunFam" id="1.20.1050.80:FF:000013">
    <property type="entry name" value="Ankyrin repeat domain 27 (VPS9 domain)"/>
    <property type="match status" value="1"/>
</dbReference>
<dbReference type="GO" id="GO:0005769">
    <property type="term" value="C:early endosome"/>
    <property type="evidence" value="ECO:0007669"/>
    <property type="project" value="TreeGrafter"/>
</dbReference>
<dbReference type="SMART" id="SM00167">
    <property type="entry name" value="VPS9"/>
    <property type="match status" value="1"/>
</dbReference>
<dbReference type="GO" id="GO:0045022">
    <property type="term" value="P:early endosome to late endosome transport"/>
    <property type="evidence" value="ECO:0007669"/>
    <property type="project" value="TreeGrafter"/>
</dbReference>
<dbReference type="PROSITE" id="PS50088">
    <property type="entry name" value="ANK_REPEAT"/>
    <property type="match status" value="8"/>
</dbReference>
<feature type="repeat" description="ANK" evidence="1">
    <location>
        <begin position="807"/>
        <end position="839"/>
    </location>
</feature>
<feature type="compositionally biased region" description="Polar residues" evidence="2">
    <location>
        <begin position="1114"/>
        <end position="1131"/>
    </location>
</feature>
<feature type="compositionally biased region" description="Low complexity" evidence="2">
    <location>
        <begin position="670"/>
        <end position="692"/>
    </location>
</feature>
<keyword evidence="1" id="KW-0040">ANK repeat</keyword>
<feature type="region of interest" description="Disordered" evidence="2">
    <location>
        <begin position="670"/>
        <end position="698"/>
    </location>
</feature>
<evidence type="ECO:0000313" key="5">
    <source>
        <dbReference type="Proteomes" id="UP001233172"/>
    </source>
</evidence>
<evidence type="ECO:0000256" key="1">
    <source>
        <dbReference type="PROSITE-ProRule" id="PRU00023"/>
    </source>
</evidence>
<dbReference type="SUPFAM" id="SSF48403">
    <property type="entry name" value="Ankyrin repeat"/>
    <property type="match status" value="2"/>
</dbReference>
<dbReference type="Pfam" id="PF02204">
    <property type="entry name" value="VPS9"/>
    <property type="match status" value="1"/>
</dbReference>
<name>A0AAD8F2Q6_BIOPF</name>
<dbReference type="PROSITE" id="PS50297">
    <property type="entry name" value="ANK_REP_REGION"/>
    <property type="match status" value="8"/>
</dbReference>
<dbReference type="GO" id="GO:0005886">
    <property type="term" value="C:plasma membrane"/>
    <property type="evidence" value="ECO:0007669"/>
    <property type="project" value="TreeGrafter"/>
</dbReference>
<feature type="repeat" description="ANK" evidence="1">
    <location>
        <begin position="906"/>
        <end position="938"/>
    </location>
</feature>
<feature type="region of interest" description="Disordered" evidence="2">
    <location>
        <begin position="1114"/>
        <end position="1150"/>
    </location>
</feature>
<dbReference type="AlphaFoldDB" id="A0AAD8F2Q6"/>
<feature type="repeat" description="ANK" evidence="1">
    <location>
        <begin position="564"/>
        <end position="596"/>
    </location>
</feature>
<dbReference type="Gene3D" id="1.25.40.20">
    <property type="entry name" value="Ankyrin repeat-containing domain"/>
    <property type="match status" value="4"/>
</dbReference>
<dbReference type="Proteomes" id="UP001233172">
    <property type="component" value="Unassembled WGS sequence"/>
</dbReference>
<dbReference type="InterPro" id="IPR051248">
    <property type="entry name" value="UPF0507/Ank_repeat_27"/>
</dbReference>
<dbReference type="EMBL" id="JASAOG010000140">
    <property type="protein sequence ID" value="KAK0048216.1"/>
    <property type="molecule type" value="Genomic_DNA"/>
</dbReference>
<reference evidence="4" key="1">
    <citation type="journal article" date="2023" name="PLoS Negl. Trop. Dis.">
        <title>A genome sequence for Biomphalaria pfeifferi, the major vector snail for the human-infecting parasite Schistosoma mansoni.</title>
        <authorList>
            <person name="Bu L."/>
            <person name="Lu L."/>
            <person name="Laidemitt M.R."/>
            <person name="Zhang S.M."/>
            <person name="Mutuku M."/>
            <person name="Mkoji G."/>
            <person name="Steinauer M."/>
            <person name="Loker E.S."/>
        </authorList>
    </citation>
    <scope>NUCLEOTIDE SEQUENCE</scope>
    <source>
        <strain evidence="4">KasaAsao</strain>
    </source>
</reference>
<feature type="repeat" description="ANK" evidence="1">
    <location>
        <begin position="602"/>
        <end position="634"/>
    </location>
</feature>
<gene>
    <name evidence="4" type="ORF">Bpfe_022299</name>
</gene>
<dbReference type="SMART" id="SM00248">
    <property type="entry name" value="ANK"/>
    <property type="match status" value="8"/>
</dbReference>
<dbReference type="Gene3D" id="1.20.1050.80">
    <property type="entry name" value="VPS9 domain"/>
    <property type="match status" value="1"/>
</dbReference>
<dbReference type="PRINTS" id="PR01415">
    <property type="entry name" value="ANKYRIN"/>
</dbReference>
<dbReference type="CDD" id="cd22886">
    <property type="entry name" value="ANKRD27_zf2"/>
    <property type="match status" value="1"/>
</dbReference>
<feature type="repeat" description="ANK" evidence="1">
    <location>
        <begin position="498"/>
        <end position="530"/>
    </location>
</feature>
<protein>
    <submittedName>
        <fullName evidence="4">Ankyrin repeat domain-containing protein 27</fullName>
    </submittedName>
</protein>
<dbReference type="InterPro" id="IPR036770">
    <property type="entry name" value="Ankyrin_rpt-contain_sf"/>
</dbReference>
<dbReference type="GO" id="GO:0005085">
    <property type="term" value="F:guanyl-nucleotide exchange factor activity"/>
    <property type="evidence" value="ECO:0007669"/>
    <property type="project" value="TreeGrafter"/>
</dbReference>
<feature type="repeat" description="ANK" evidence="1">
    <location>
        <begin position="840"/>
        <end position="872"/>
    </location>
</feature>
<dbReference type="Pfam" id="PF12796">
    <property type="entry name" value="Ank_2"/>
    <property type="match status" value="2"/>
</dbReference>
<dbReference type="GO" id="GO:0005770">
    <property type="term" value="C:late endosome"/>
    <property type="evidence" value="ECO:0007669"/>
    <property type="project" value="TreeGrafter"/>
</dbReference>
<evidence type="ECO:0000259" key="3">
    <source>
        <dbReference type="PROSITE" id="PS51205"/>
    </source>
</evidence>